<dbReference type="GO" id="GO:0016787">
    <property type="term" value="F:hydrolase activity"/>
    <property type="evidence" value="ECO:0007669"/>
    <property type="project" value="UniProtKB-KW"/>
</dbReference>
<dbReference type="InterPro" id="IPR036866">
    <property type="entry name" value="RibonucZ/Hydroxyglut_hydro"/>
</dbReference>
<reference evidence="2 3" key="1">
    <citation type="submission" date="2019-03" db="EMBL/GenBank/DDBJ databases">
        <title>Draft genome sequences of novel Actinobacteria.</title>
        <authorList>
            <person name="Sahin N."/>
            <person name="Ay H."/>
            <person name="Saygin H."/>
        </authorList>
    </citation>
    <scope>NUCLEOTIDE SEQUENCE [LARGE SCALE GENOMIC DNA]</scope>
    <source>
        <strain evidence="2 3">KC310</strain>
    </source>
</reference>
<dbReference type="EMBL" id="SMKO01000042">
    <property type="protein sequence ID" value="TDD04980.1"/>
    <property type="molecule type" value="Genomic_DNA"/>
</dbReference>
<dbReference type="InterPro" id="IPR001279">
    <property type="entry name" value="Metallo-B-lactamas"/>
</dbReference>
<comment type="caution">
    <text evidence="2">The sequence shown here is derived from an EMBL/GenBank/DDBJ whole genome shotgun (WGS) entry which is preliminary data.</text>
</comment>
<organism evidence="2 3">
    <name type="scientific">Nonomuraea deserti</name>
    <dbReference type="NCBI Taxonomy" id="1848322"/>
    <lineage>
        <taxon>Bacteria</taxon>
        <taxon>Bacillati</taxon>
        <taxon>Actinomycetota</taxon>
        <taxon>Actinomycetes</taxon>
        <taxon>Streptosporangiales</taxon>
        <taxon>Streptosporangiaceae</taxon>
        <taxon>Nonomuraea</taxon>
    </lineage>
</organism>
<evidence type="ECO:0000259" key="1">
    <source>
        <dbReference type="SMART" id="SM00849"/>
    </source>
</evidence>
<dbReference type="Proteomes" id="UP000295258">
    <property type="component" value="Unassembled WGS sequence"/>
</dbReference>
<dbReference type="SUPFAM" id="SSF56281">
    <property type="entry name" value="Metallo-hydrolase/oxidoreductase"/>
    <property type="match status" value="1"/>
</dbReference>
<proteinExistence type="predicted"/>
<dbReference type="PANTHER" id="PTHR42951">
    <property type="entry name" value="METALLO-BETA-LACTAMASE DOMAIN-CONTAINING"/>
    <property type="match status" value="1"/>
</dbReference>
<sequence>MELTELLPTLHLLRFGVGQAYLWRDGDALTLIDTGEPGSGPDLLAAVESLGHAPGDLRTVIVTHGHDDHWGALSELGTDATVMAHAADAPVLRGERGQQLPDPADLPGWERELFESLPPMSAPKPVRVDRELTGGEVLGFGGGAHVIAIPGHTDGSIALHLPEHGVLFAGDTVANPGGHTMLGVFNADREAAARSFRRLAELDVSLVCVGHGDPLTGDASARLRAAEV</sequence>
<dbReference type="SMART" id="SM00849">
    <property type="entry name" value="Lactamase_B"/>
    <property type="match status" value="1"/>
</dbReference>
<feature type="domain" description="Metallo-beta-lactamase" evidence="1">
    <location>
        <begin position="17"/>
        <end position="211"/>
    </location>
</feature>
<evidence type="ECO:0000313" key="2">
    <source>
        <dbReference type="EMBL" id="TDD04980.1"/>
    </source>
</evidence>
<dbReference type="InterPro" id="IPR050855">
    <property type="entry name" value="NDM-1-like"/>
</dbReference>
<keyword evidence="2" id="KW-0378">Hydrolase</keyword>
<name>A0A4R4VWZ1_9ACTN</name>
<dbReference type="Pfam" id="PF00753">
    <property type="entry name" value="Lactamase_B"/>
    <property type="match status" value="1"/>
</dbReference>
<keyword evidence="3" id="KW-1185">Reference proteome</keyword>
<evidence type="ECO:0000313" key="3">
    <source>
        <dbReference type="Proteomes" id="UP000295258"/>
    </source>
</evidence>
<dbReference type="RefSeq" id="WP_132596384.1">
    <property type="nucleotide sequence ID" value="NZ_SMKO01000042.1"/>
</dbReference>
<dbReference type="AlphaFoldDB" id="A0A4R4VWZ1"/>
<gene>
    <name evidence="2" type="ORF">E1292_18105</name>
</gene>
<accession>A0A4R4VWZ1</accession>
<dbReference type="CDD" id="cd07721">
    <property type="entry name" value="yflN-like_MBL-fold"/>
    <property type="match status" value="1"/>
</dbReference>
<protein>
    <submittedName>
        <fullName evidence="2">MBL fold metallo-hydrolase</fullName>
    </submittedName>
</protein>
<dbReference type="Gene3D" id="3.60.15.10">
    <property type="entry name" value="Ribonuclease Z/Hydroxyacylglutathione hydrolase-like"/>
    <property type="match status" value="1"/>
</dbReference>